<feature type="transmembrane region" description="Helical" evidence="2">
    <location>
        <begin position="47"/>
        <end position="67"/>
    </location>
</feature>
<feature type="domain" description="Cell envelope-related transcriptional attenuator" evidence="3">
    <location>
        <begin position="255"/>
        <end position="408"/>
    </location>
</feature>
<name>A0A7G9GK12_9FIRM</name>
<accession>A0A7G9GK12</accession>
<dbReference type="Pfam" id="PF03816">
    <property type="entry name" value="LytR_cpsA_psr"/>
    <property type="match status" value="1"/>
</dbReference>
<dbReference type="Proteomes" id="UP000515856">
    <property type="component" value="Chromosome"/>
</dbReference>
<dbReference type="PANTHER" id="PTHR33392">
    <property type="entry name" value="POLYISOPRENYL-TEICHOIC ACID--PEPTIDOGLYCAN TEICHOIC ACID TRANSFERASE TAGU"/>
    <property type="match status" value="1"/>
</dbReference>
<dbReference type="Gene3D" id="3.40.630.190">
    <property type="entry name" value="LCP protein"/>
    <property type="match status" value="1"/>
</dbReference>
<feature type="transmembrane region" description="Helical" evidence="2">
    <location>
        <begin position="79"/>
        <end position="96"/>
    </location>
</feature>
<dbReference type="SUPFAM" id="SSF53850">
    <property type="entry name" value="Periplasmic binding protein-like II"/>
    <property type="match status" value="1"/>
</dbReference>
<evidence type="ECO:0000259" key="3">
    <source>
        <dbReference type="Pfam" id="PF03816"/>
    </source>
</evidence>
<keyword evidence="2" id="KW-1133">Transmembrane helix</keyword>
<proteinExistence type="inferred from homology"/>
<keyword evidence="2" id="KW-0812">Transmembrane</keyword>
<evidence type="ECO:0000256" key="1">
    <source>
        <dbReference type="ARBA" id="ARBA00006068"/>
    </source>
</evidence>
<comment type="similarity">
    <text evidence="1">Belongs to the LytR/CpsA/Psr (LCP) family.</text>
</comment>
<gene>
    <name evidence="4" type="ORF">H9Q80_12845</name>
</gene>
<sequence>MSKKDSNKKGKRNYSRTIDLVFLLILMIIMVMAFYIAFTFGILPQKWIMIAAAVFAVIFAILFILSLKKLPKWAVYTKRVFILLLCALLATGGYFLDKTRSTLRKVSSSSVSSESNVEKLMVIVPKDSNISSIKDLENATIGFQNSTDKDNAEYVKQQLSGKVTNYTAVDALDYTQLITDLLDLKTLQALAISETYYNMSAANIDAFKDNVKTIETYETTKKTKPTTRNIDITKDTFTVYLSGIDNMGSPDQQTRTDTNLILIVNPVAKHIDMVSLPRDGYIPNPALNNMNDKLTHTGNDGIENSVAAIENFFQIPIDYYARIGFNSLIQIIDAIGGIDVDVEIDFCEQDENRSFKKDDLVCLKKGKQHLNGKQALAYARHRHTIGYDNAGRERAQQRIIKAMINKMISPSAIGYLNKLLDIIPSYVITNVPSDKITDFVSNELNDLSPWTISSIKSDTGCYDDQVAASTSTLGISDCYLFSRDEVHALLNAFEGASNQLKMNEFHFDLQDLYKDTPQINQDPTLVWSDMAVNPH</sequence>
<dbReference type="AlphaFoldDB" id="A0A7G9GK12"/>
<dbReference type="InterPro" id="IPR004474">
    <property type="entry name" value="LytR_CpsA_psr"/>
</dbReference>
<dbReference type="NCBIfam" id="TIGR00350">
    <property type="entry name" value="lytR_cpsA_psr"/>
    <property type="match status" value="1"/>
</dbReference>
<dbReference type="Gene3D" id="3.40.190.10">
    <property type="entry name" value="Periplasmic binding protein-like II"/>
    <property type="match status" value="1"/>
</dbReference>
<protein>
    <submittedName>
        <fullName evidence="4">LCP family protein</fullName>
    </submittedName>
</protein>
<keyword evidence="5" id="KW-1185">Reference proteome</keyword>
<dbReference type="PANTHER" id="PTHR33392:SF6">
    <property type="entry name" value="POLYISOPRENYL-TEICHOIC ACID--PEPTIDOGLYCAN TEICHOIC ACID TRANSFERASE TAGU"/>
    <property type="match status" value="1"/>
</dbReference>
<dbReference type="EMBL" id="CP060636">
    <property type="protein sequence ID" value="QNM11144.1"/>
    <property type="molecule type" value="Genomic_DNA"/>
</dbReference>
<dbReference type="RefSeq" id="WP_117451537.1">
    <property type="nucleotide sequence ID" value="NZ_CP060636.1"/>
</dbReference>
<dbReference type="InterPro" id="IPR050922">
    <property type="entry name" value="LytR/CpsA/Psr_CW_biosynth"/>
</dbReference>
<evidence type="ECO:0000256" key="2">
    <source>
        <dbReference type="SAM" id="Phobius"/>
    </source>
</evidence>
<keyword evidence="2" id="KW-0472">Membrane</keyword>
<dbReference type="KEGG" id="ehn:H9Q80_12845"/>
<evidence type="ECO:0000313" key="4">
    <source>
        <dbReference type="EMBL" id="QNM11144.1"/>
    </source>
</evidence>
<evidence type="ECO:0000313" key="5">
    <source>
        <dbReference type="Proteomes" id="UP000515856"/>
    </source>
</evidence>
<reference evidence="4 5" key="1">
    <citation type="submission" date="2020-08" db="EMBL/GenBank/DDBJ databases">
        <authorList>
            <person name="Liu C."/>
            <person name="Sun Q."/>
        </authorList>
    </citation>
    <scope>NUCLEOTIDE SEQUENCE [LARGE SCALE GENOMIC DNA]</scope>
    <source>
        <strain evidence="4 5">NSJ-61</strain>
    </source>
</reference>
<organism evidence="4 5">
    <name type="scientific">[Eubacterium] hominis</name>
    <dbReference type="NCBI Taxonomy" id="2764325"/>
    <lineage>
        <taxon>Bacteria</taxon>
        <taxon>Bacillati</taxon>
        <taxon>Bacillota</taxon>
        <taxon>Erysipelotrichia</taxon>
        <taxon>Erysipelotrichales</taxon>
        <taxon>Erysipelotrichaceae</taxon>
        <taxon>Amedibacillus</taxon>
    </lineage>
</organism>
<feature type="transmembrane region" description="Helical" evidence="2">
    <location>
        <begin position="20"/>
        <end position="41"/>
    </location>
</feature>